<proteinExistence type="predicted"/>
<evidence type="ECO:0000259" key="1">
    <source>
        <dbReference type="Pfam" id="PF12392"/>
    </source>
</evidence>
<gene>
    <name evidence="2" type="ORF">FYJ80_10265</name>
</gene>
<dbReference type="PANTHER" id="PTHR30217">
    <property type="entry name" value="PEPTIDASE U32 FAMILY"/>
    <property type="match status" value="1"/>
</dbReference>
<comment type="caution">
    <text evidence="2">The sequence shown here is derived from an EMBL/GenBank/DDBJ whole genome shotgun (WGS) entry which is preliminary data.</text>
</comment>
<protein>
    <submittedName>
        <fullName evidence="2">U32 family peptidase</fullName>
    </submittedName>
</protein>
<dbReference type="InterPro" id="IPR020988">
    <property type="entry name" value="Pept_U32_collagenase"/>
</dbReference>
<evidence type="ECO:0000313" key="3">
    <source>
        <dbReference type="Proteomes" id="UP000460549"/>
    </source>
</evidence>
<name>A0A7X2TSF8_9SPIO</name>
<dbReference type="InterPro" id="IPR001539">
    <property type="entry name" value="Peptidase_U32"/>
</dbReference>
<reference evidence="2 3" key="1">
    <citation type="submission" date="2019-08" db="EMBL/GenBank/DDBJ databases">
        <title>In-depth cultivation of the pig gut microbiome towards novel bacterial diversity and tailored functional studies.</title>
        <authorList>
            <person name="Wylensek D."/>
            <person name="Hitch T.C.A."/>
            <person name="Clavel T."/>
        </authorList>
    </citation>
    <scope>NUCLEOTIDE SEQUENCE [LARGE SCALE GENOMIC DNA]</scope>
    <source>
        <strain evidence="2 3">NM-380-WT-3C1</strain>
    </source>
</reference>
<dbReference type="Proteomes" id="UP000460549">
    <property type="component" value="Unassembled WGS sequence"/>
</dbReference>
<dbReference type="InterPro" id="IPR051454">
    <property type="entry name" value="RNA/ubiquinone_mod_enzymes"/>
</dbReference>
<accession>A0A7X2TSF8</accession>
<dbReference type="AlphaFoldDB" id="A0A7X2TSF8"/>
<feature type="domain" description="Peptidase U32 collagenase" evidence="1">
    <location>
        <begin position="372"/>
        <end position="484"/>
    </location>
</feature>
<keyword evidence="3" id="KW-1185">Reference proteome</keyword>
<dbReference type="Pfam" id="PF01136">
    <property type="entry name" value="Peptidase_U32"/>
    <property type="match status" value="1"/>
</dbReference>
<sequence>MIELALPAGSLESALTAFNHGADAVYFGLKEFSARKGAVNFSFEDLSKIRRYSLENGKKTYITLNTLIDDESIDRVCKMLDEISFYGTDGMIIQDLGVASIIRKYYPNLPLHGSTQLAVHTSDGVKVLQDLGFERVVLSRELTIKEIEKIRKECPDVELKVFIHGALCYGFSGLCSASALKCNRSANGGECAQICRSWFSDKQSGKKGYFFSMQDMAAGERLIELNNMGIDSAKVEGRLKSPEYVAAVTEYYRSILDKGYSTKEEEDNVKTTFQRKSSDAYLSYKPDRESLVSVNYPGHLGLYVGKVISEKGKQRVIEAEENIENHDGLQYLKSDQNGLLVAEKFSASIVKKDSAFTTLYIDTDMRLQGYSIYKISDSTKREKTPNTNLPLYRKPIDIRVVLDKTAITATYNNISLKKDIALEEAKNKKDINAIFEKAFSESGTSKYTLKRIEVINNSGLDYPFIVPSFLKEFRRNFYELLDSEKIESVKIEEPQIIKEGFTLPNRYLLDSDLPWSIEVKKLDGRAYITLPPITFDEKALWAKVVDKIAPYEHVTIGINNISQVSFAKAHPEYDYFADIYLYLPNRFALELLNNEIPNLIGGYLWFERNNYSHTWPFKPTITNYEPPYFISRTCYRHDALGLPCKGCKRHEDFKISQAPDTFTVKVRDCITVVRRGC</sequence>
<organism evidence="2 3">
    <name type="scientific">Bullifex porci</name>
    <dbReference type="NCBI Taxonomy" id="2606638"/>
    <lineage>
        <taxon>Bacteria</taxon>
        <taxon>Pseudomonadati</taxon>
        <taxon>Spirochaetota</taxon>
        <taxon>Spirochaetia</taxon>
        <taxon>Spirochaetales</taxon>
        <taxon>Spirochaetaceae</taxon>
        <taxon>Bullifex</taxon>
    </lineage>
</organism>
<dbReference type="Pfam" id="PF12392">
    <property type="entry name" value="DUF3656"/>
    <property type="match status" value="1"/>
</dbReference>
<dbReference type="PANTHER" id="PTHR30217:SF10">
    <property type="entry name" value="23S RRNA 5-HYDROXYCYTIDINE C2501 SYNTHASE"/>
    <property type="match status" value="1"/>
</dbReference>
<dbReference type="RefSeq" id="WP_154426637.1">
    <property type="nucleotide sequence ID" value="NZ_VUNN01000027.1"/>
</dbReference>
<evidence type="ECO:0000313" key="2">
    <source>
        <dbReference type="EMBL" id="MSU07145.1"/>
    </source>
</evidence>
<dbReference type="EMBL" id="VUNN01000027">
    <property type="protein sequence ID" value="MSU07145.1"/>
    <property type="molecule type" value="Genomic_DNA"/>
</dbReference>